<sequence>MNVALRPRRIVVIVLIAFLAGALIAAVLVVTGAITFHRADSVPCNGLTSYEQVQTAVRDKADTIGRIKDSGSGVTVEPVKADCPSANGRLGYLRVTYANDGERDAIRKILGSGELGVFVVLDRR</sequence>
<protein>
    <submittedName>
        <fullName evidence="1">Uncharacterized protein</fullName>
    </submittedName>
</protein>
<reference evidence="1 2" key="1">
    <citation type="submission" date="2019-10" db="EMBL/GenBank/DDBJ databases">
        <title>Bifidobacterium from non-human primates.</title>
        <authorList>
            <person name="Modesto M."/>
        </authorList>
    </citation>
    <scope>NUCLEOTIDE SEQUENCE [LARGE SCALE GENOMIC DNA]</scope>
    <source>
        <strain evidence="1 2">TREC</strain>
    </source>
</reference>
<name>A0A7K3TE77_9BIFI</name>
<dbReference type="AlphaFoldDB" id="A0A7K3TE77"/>
<dbReference type="Proteomes" id="UP000469763">
    <property type="component" value="Unassembled WGS sequence"/>
</dbReference>
<organism evidence="1 2">
    <name type="scientific">Bifidobacterium avesanii</name>
    <dbReference type="NCBI Taxonomy" id="1798157"/>
    <lineage>
        <taxon>Bacteria</taxon>
        <taxon>Bacillati</taxon>
        <taxon>Actinomycetota</taxon>
        <taxon>Actinomycetes</taxon>
        <taxon>Bifidobacteriales</taxon>
        <taxon>Bifidobacteriaceae</taxon>
        <taxon>Bifidobacterium</taxon>
    </lineage>
</organism>
<dbReference type="OrthoDB" id="3234291at2"/>
<proteinExistence type="predicted"/>
<keyword evidence="2" id="KW-1185">Reference proteome</keyword>
<comment type="caution">
    <text evidence="1">The sequence shown here is derived from an EMBL/GenBank/DDBJ whole genome shotgun (WGS) entry which is preliminary data.</text>
</comment>
<gene>
    <name evidence="1" type="ORF">GFD22_00105</name>
</gene>
<evidence type="ECO:0000313" key="1">
    <source>
        <dbReference type="EMBL" id="NEG77415.1"/>
    </source>
</evidence>
<accession>A0A7K3TE77</accession>
<evidence type="ECO:0000313" key="2">
    <source>
        <dbReference type="Proteomes" id="UP000469763"/>
    </source>
</evidence>
<dbReference type="EMBL" id="WHZY01000001">
    <property type="protein sequence ID" value="NEG77415.1"/>
    <property type="molecule type" value="Genomic_DNA"/>
</dbReference>
<dbReference type="RefSeq" id="WP_152349350.1">
    <property type="nucleotide sequence ID" value="NZ_WBSN01000001.1"/>
</dbReference>